<dbReference type="STRING" id="76728.AQ490_19875"/>
<feature type="region of interest" description="Disordered" evidence="1">
    <location>
        <begin position="182"/>
        <end position="277"/>
    </location>
</feature>
<dbReference type="EMBL" id="LLZU01000011">
    <property type="protein sequence ID" value="KRV49583.1"/>
    <property type="molecule type" value="Genomic_DNA"/>
</dbReference>
<evidence type="ECO:0000256" key="1">
    <source>
        <dbReference type="SAM" id="MobiDB-lite"/>
    </source>
</evidence>
<gene>
    <name evidence="2" type="ORF">AQ490_19875</name>
</gene>
<dbReference type="Proteomes" id="UP000050867">
    <property type="component" value="Unassembled WGS sequence"/>
</dbReference>
<dbReference type="InterPro" id="IPR029787">
    <property type="entry name" value="Nucleotide_cyclase"/>
</dbReference>
<reference evidence="2 3" key="1">
    <citation type="submission" date="2015-10" db="EMBL/GenBank/DDBJ databases">
        <title>Draft genome sequence of pyrrolomycin-producing Streptomyces vitaminophilus.</title>
        <authorList>
            <person name="Graham D.E."/>
            <person name="Mahan K.M."/>
            <person name="Klingeman D.M."/>
            <person name="Hettich R.L."/>
            <person name="Parry R.J."/>
        </authorList>
    </citation>
    <scope>NUCLEOTIDE SEQUENCE [LARGE SCALE GENOMIC DNA]</scope>
    <source>
        <strain evidence="2 3">ATCC 31673</strain>
    </source>
</reference>
<name>A0A0T6LV50_WENVI</name>
<feature type="compositionally biased region" description="Pro residues" evidence="1">
    <location>
        <begin position="217"/>
        <end position="230"/>
    </location>
</feature>
<organism evidence="2 3">
    <name type="scientific">Wenjunlia vitaminophila</name>
    <name type="common">Streptomyces vitaminophilus</name>
    <dbReference type="NCBI Taxonomy" id="76728"/>
    <lineage>
        <taxon>Bacteria</taxon>
        <taxon>Bacillati</taxon>
        <taxon>Actinomycetota</taxon>
        <taxon>Actinomycetes</taxon>
        <taxon>Kitasatosporales</taxon>
        <taxon>Streptomycetaceae</taxon>
        <taxon>Wenjunlia</taxon>
    </lineage>
</organism>
<proteinExistence type="predicted"/>
<evidence type="ECO:0008006" key="4">
    <source>
        <dbReference type="Google" id="ProtNLM"/>
    </source>
</evidence>
<keyword evidence="3" id="KW-1185">Reference proteome</keyword>
<evidence type="ECO:0000313" key="2">
    <source>
        <dbReference type="EMBL" id="KRV49583.1"/>
    </source>
</evidence>
<dbReference type="SUPFAM" id="SSF55073">
    <property type="entry name" value="Nucleotide cyclase"/>
    <property type="match status" value="1"/>
</dbReference>
<dbReference type="AlphaFoldDB" id="A0A0T6LV50"/>
<sequence>MSRLVLFGDACGSGRLGLEDKKLLRRAMYGAFADGFDAAGVASGEIHQEDRGDGILVALDPSVPPAPMVGRWVDAVYESLRAHNRGSAVRTRLRVALHAGPVAWDGRGLVGRAVDLTCRLCDSPTAKQVMAAAEGSDLLFVASDWIYTNVVAEGGRYIEPEHYRPARITHKETDELAWFHVPRLPEPPVPTPPRTGSAGNQVPGAGSPPGGGQPGGSLPPPRSQPDPSAPPAAQQTFGRTEIHVQGDNQTFQHNVIHGGFVGIRKGGPDDGARGRRG</sequence>
<dbReference type="Gene3D" id="3.30.70.1230">
    <property type="entry name" value="Nucleotide cyclase"/>
    <property type="match status" value="1"/>
</dbReference>
<evidence type="ECO:0000313" key="3">
    <source>
        <dbReference type="Proteomes" id="UP000050867"/>
    </source>
</evidence>
<protein>
    <recommendedName>
        <fullName evidence="4">Guanylate cyclase domain-containing protein</fullName>
    </recommendedName>
</protein>
<feature type="compositionally biased region" description="Basic and acidic residues" evidence="1">
    <location>
        <begin position="266"/>
        <end position="277"/>
    </location>
</feature>
<comment type="caution">
    <text evidence="2">The sequence shown here is derived from an EMBL/GenBank/DDBJ whole genome shotgun (WGS) entry which is preliminary data.</text>
</comment>
<feature type="compositionally biased region" description="Pro residues" evidence="1">
    <location>
        <begin position="184"/>
        <end position="193"/>
    </location>
</feature>
<accession>A0A0T6LV50</accession>
<dbReference type="eggNOG" id="COG2114">
    <property type="taxonomic scope" value="Bacteria"/>
</dbReference>